<dbReference type="PROSITE" id="PS50112">
    <property type="entry name" value="PAS"/>
    <property type="match status" value="1"/>
</dbReference>
<feature type="domain" description="PAS" evidence="2">
    <location>
        <begin position="260"/>
        <end position="306"/>
    </location>
</feature>
<organism evidence="7 8">
    <name type="scientific">Alishewanella jeotgali KCTC 22429</name>
    <dbReference type="NCBI Taxonomy" id="1129374"/>
    <lineage>
        <taxon>Bacteria</taxon>
        <taxon>Pseudomonadati</taxon>
        <taxon>Pseudomonadota</taxon>
        <taxon>Gammaproteobacteria</taxon>
        <taxon>Alteromonadales</taxon>
        <taxon>Alteromonadaceae</taxon>
        <taxon>Alishewanella</taxon>
    </lineage>
</organism>
<dbReference type="InterPro" id="IPR035919">
    <property type="entry name" value="EAL_sf"/>
</dbReference>
<dbReference type="Proteomes" id="UP000012046">
    <property type="component" value="Unassembled WGS sequence"/>
</dbReference>
<dbReference type="GO" id="GO:0016301">
    <property type="term" value="F:kinase activity"/>
    <property type="evidence" value="ECO:0007669"/>
    <property type="project" value="UniProtKB-KW"/>
</dbReference>
<keyword evidence="7" id="KW-0418">Kinase</keyword>
<feature type="transmembrane region" description="Helical" evidence="1">
    <location>
        <begin position="15"/>
        <end position="37"/>
    </location>
</feature>
<keyword evidence="1" id="KW-0472">Membrane</keyword>
<keyword evidence="1" id="KW-1133">Transmembrane helix</keyword>
<comment type="caution">
    <text evidence="7">The sequence shown here is derived from an EMBL/GenBank/DDBJ whole genome shotgun (WGS) entry which is preliminary data.</text>
</comment>
<dbReference type="EMBL" id="AHTH01000009">
    <property type="protein sequence ID" value="EHR41844.1"/>
    <property type="molecule type" value="Genomic_DNA"/>
</dbReference>
<feature type="domain" description="HAMP" evidence="5">
    <location>
        <begin position="207"/>
        <end position="253"/>
    </location>
</feature>
<dbReference type="eggNOG" id="COG5001">
    <property type="taxonomic scope" value="Bacteria"/>
</dbReference>
<protein>
    <submittedName>
        <fullName evidence="7">Two-component sensor histidine kinase</fullName>
    </submittedName>
</protein>
<dbReference type="PROSITE" id="PS50887">
    <property type="entry name" value="GGDEF"/>
    <property type="match status" value="1"/>
</dbReference>
<keyword evidence="7" id="KW-0808">Transferase</keyword>
<sequence length="807" mass="90759">MIAQLLKTNRYSIRVRITVILMAFFLLLVLIAAVALVKEQQRQALQSSEQELRSIGSLSQASFNRALRMELPEVLEELKTELQAHRRVLRVLRVSEQGQVLDAYNPDYIGQAAATVVTEFSASLFTQTAASGLLAYQYLPRAQRYVLYLPLTAPGSSYSQPQRQMLVLEYQHHSGWLEALYHHWRALLIELALLALTSVLLWRYLQQTLARPVEQLVRALNEVSADKPLKLPPGERRSEIGQLTLALESMAKQRMADEAELRKLSAAVEQSKDGILITNPQAEIVYVNSSLLELTGYSRSELIGQNPRLLSAGKTANTVYQQMWQHLQSGQAWSGEFINRRKDGSEYTELQTITPLKDRYERLTHYLSVKRDISEQKAAQQRLHFLAFYDVLTHLPNRMSLLEHLRQQVVGSSLLSLNIDRMKFINDARGFEYGNKVLLTFARHLQQQASLFLSHLGADNFCLVLPAADYPGLTQVEDLAQRLLLQLQQPLQVAEEQLVLSVSIGISQATELLLPEQLIQQADTALHVAKNQGGNRYACYRPTDSQSALQAFQIEKALRQALDQNELQLFLQSQCDQHGVLAGAEALVRWQHPEQGLISPALFIPVAERSDLIIALDNWVLARAGELLANWRSRGLNYTLSVNISPRHVRHASFVEDVKAVLARYQFAPAALVLEVTEGILVDDLQASIDKMLQLTALGISFAIDDFGTGYSSLSYIRNLPVQELKIDQSFIKGIPDQANDIAMVETIIAVARQLNLRVVAEGVETAAQALFCQQQGLWSQGYHIDKPLPVSKWQARWLDRVTATDS</sequence>
<dbReference type="InterPro" id="IPR001610">
    <property type="entry name" value="PAC"/>
</dbReference>
<accession>H3ZBZ9</accession>
<feature type="domain" description="GGDEF" evidence="6">
    <location>
        <begin position="410"/>
        <end position="542"/>
    </location>
</feature>
<dbReference type="Pfam" id="PF00563">
    <property type="entry name" value="EAL"/>
    <property type="match status" value="1"/>
</dbReference>
<dbReference type="SUPFAM" id="SSF141868">
    <property type="entry name" value="EAL domain-like"/>
    <property type="match status" value="1"/>
</dbReference>
<evidence type="ECO:0000259" key="6">
    <source>
        <dbReference type="PROSITE" id="PS50887"/>
    </source>
</evidence>
<dbReference type="InterPro" id="IPR003660">
    <property type="entry name" value="HAMP_dom"/>
</dbReference>
<dbReference type="STRING" id="1129374.AJE_04335"/>
<dbReference type="Gene3D" id="6.10.340.10">
    <property type="match status" value="1"/>
</dbReference>
<dbReference type="Gene3D" id="3.20.20.450">
    <property type="entry name" value="EAL domain"/>
    <property type="match status" value="1"/>
</dbReference>
<dbReference type="InterPro" id="IPR000014">
    <property type="entry name" value="PAS"/>
</dbReference>
<dbReference type="InterPro" id="IPR029787">
    <property type="entry name" value="Nucleotide_cyclase"/>
</dbReference>
<dbReference type="GO" id="GO:0016020">
    <property type="term" value="C:membrane"/>
    <property type="evidence" value="ECO:0007669"/>
    <property type="project" value="InterPro"/>
</dbReference>
<dbReference type="SMART" id="SM00086">
    <property type="entry name" value="PAC"/>
    <property type="match status" value="1"/>
</dbReference>
<dbReference type="InterPro" id="IPR052155">
    <property type="entry name" value="Biofilm_reg_signaling"/>
</dbReference>
<dbReference type="Gene3D" id="3.30.70.270">
    <property type="match status" value="1"/>
</dbReference>
<dbReference type="Pfam" id="PF00990">
    <property type="entry name" value="GGDEF"/>
    <property type="match status" value="1"/>
</dbReference>
<dbReference type="CDD" id="cd01949">
    <property type="entry name" value="GGDEF"/>
    <property type="match status" value="1"/>
</dbReference>
<dbReference type="GO" id="GO:0007165">
    <property type="term" value="P:signal transduction"/>
    <property type="evidence" value="ECO:0007669"/>
    <property type="project" value="InterPro"/>
</dbReference>
<dbReference type="PROSITE" id="PS50885">
    <property type="entry name" value="HAMP"/>
    <property type="match status" value="1"/>
</dbReference>
<dbReference type="Pfam" id="PF00672">
    <property type="entry name" value="HAMP"/>
    <property type="match status" value="1"/>
</dbReference>
<dbReference type="CDD" id="cd00130">
    <property type="entry name" value="PAS"/>
    <property type="match status" value="1"/>
</dbReference>
<dbReference type="InterPro" id="IPR043128">
    <property type="entry name" value="Rev_trsase/Diguanyl_cyclase"/>
</dbReference>
<evidence type="ECO:0000256" key="1">
    <source>
        <dbReference type="SAM" id="Phobius"/>
    </source>
</evidence>
<dbReference type="InterPro" id="IPR001633">
    <property type="entry name" value="EAL_dom"/>
</dbReference>
<evidence type="ECO:0000259" key="5">
    <source>
        <dbReference type="PROSITE" id="PS50885"/>
    </source>
</evidence>
<evidence type="ECO:0000259" key="3">
    <source>
        <dbReference type="PROSITE" id="PS50113"/>
    </source>
</evidence>
<dbReference type="NCBIfam" id="TIGR00229">
    <property type="entry name" value="sensory_box"/>
    <property type="match status" value="1"/>
</dbReference>
<dbReference type="InterPro" id="IPR035965">
    <property type="entry name" value="PAS-like_dom_sf"/>
</dbReference>
<dbReference type="SMART" id="SM00267">
    <property type="entry name" value="GGDEF"/>
    <property type="match status" value="1"/>
</dbReference>
<keyword evidence="8" id="KW-1185">Reference proteome</keyword>
<evidence type="ECO:0000259" key="2">
    <source>
        <dbReference type="PROSITE" id="PS50112"/>
    </source>
</evidence>
<evidence type="ECO:0000313" key="8">
    <source>
        <dbReference type="Proteomes" id="UP000012046"/>
    </source>
</evidence>
<dbReference type="PATRIC" id="fig|1129374.4.peg.869"/>
<feature type="domain" description="EAL" evidence="4">
    <location>
        <begin position="551"/>
        <end position="802"/>
    </location>
</feature>
<proteinExistence type="predicted"/>
<dbReference type="CDD" id="cd06225">
    <property type="entry name" value="HAMP"/>
    <property type="match status" value="1"/>
</dbReference>
<dbReference type="CDD" id="cd01948">
    <property type="entry name" value="EAL"/>
    <property type="match status" value="1"/>
</dbReference>
<evidence type="ECO:0000259" key="4">
    <source>
        <dbReference type="PROSITE" id="PS50883"/>
    </source>
</evidence>
<keyword evidence="1" id="KW-0812">Transmembrane</keyword>
<dbReference type="RefSeq" id="WP_008949845.1">
    <property type="nucleotide sequence ID" value="NZ_AHTH01000009.1"/>
</dbReference>
<dbReference type="Pfam" id="PF13426">
    <property type="entry name" value="PAS_9"/>
    <property type="match status" value="1"/>
</dbReference>
<gene>
    <name evidence="7" type="ORF">AJE_04335</name>
</gene>
<dbReference type="SUPFAM" id="SSF55073">
    <property type="entry name" value="Nucleotide cyclase"/>
    <property type="match status" value="1"/>
</dbReference>
<evidence type="ECO:0000313" key="7">
    <source>
        <dbReference type="EMBL" id="EHR41844.1"/>
    </source>
</evidence>
<dbReference type="SMART" id="SM00091">
    <property type="entry name" value="PAS"/>
    <property type="match status" value="1"/>
</dbReference>
<name>H3ZBZ9_9ALTE</name>
<dbReference type="InterPro" id="IPR000700">
    <property type="entry name" value="PAS-assoc_C"/>
</dbReference>
<dbReference type="PANTHER" id="PTHR44757:SF2">
    <property type="entry name" value="BIOFILM ARCHITECTURE MAINTENANCE PROTEIN MBAA"/>
    <property type="match status" value="1"/>
</dbReference>
<dbReference type="InterPro" id="IPR000160">
    <property type="entry name" value="GGDEF_dom"/>
</dbReference>
<feature type="domain" description="PAC" evidence="3">
    <location>
        <begin position="331"/>
        <end position="385"/>
    </location>
</feature>
<reference evidence="7 8" key="1">
    <citation type="journal article" date="2012" name="J. Bacteriol.">
        <title>Genome Sequence of Extracellular-Protease-Producing Alishewanella jeotgali Isolated from Traditional Korean Fermented Seafood.</title>
        <authorList>
            <person name="Jung J."/>
            <person name="Chun J."/>
            <person name="Park W."/>
        </authorList>
    </citation>
    <scope>NUCLEOTIDE SEQUENCE [LARGE SCALE GENOMIC DNA]</scope>
    <source>
        <strain evidence="7 8">KCTC 22429</strain>
    </source>
</reference>
<dbReference type="PROSITE" id="PS50113">
    <property type="entry name" value="PAC"/>
    <property type="match status" value="1"/>
</dbReference>
<dbReference type="PANTHER" id="PTHR44757">
    <property type="entry name" value="DIGUANYLATE CYCLASE DGCP"/>
    <property type="match status" value="1"/>
</dbReference>
<dbReference type="SUPFAM" id="SSF55785">
    <property type="entry name" value="PYP-like sensor domain (PAS domain)"/>
    <property type="match status" value="1"/>
</dbReference>
<dbReference type="AlphaFoldDB" id="H3ZBZ9"/>
<dbReference type="NCBIfam" id="TIGR00254">
    <property type="entry name" value="GGDEF"/>
    <property type="match status" value="1"/>
</dbReference>
<dbReference type="Gene3D" id="3.30.450.20">
    <property type="entry name" value="PAS domain"/>
    <property type="match status" value="1"/>
</dbReference>
<dbReference type="SMART" id="SM00052">
    <property type="entry name" value="EAL"/>
    <property type="match status" value="1"/>
</dbReference>
<dbReference type="PROSITE" id="PS50883">
    <property type="entry name" value="EAL"/>
    <property type="match status" value="1"/>
</dbReference>